<gene>
    <name evidence="1" type="ORF">C1SCF055_LOCUS26852</name>
</gene>
<reference evidence="1" key="1">
    <citation type="submission" date="2022-10" db="EMBL/GenBank/DDBJ databases">
        <authorList>
            <person name="Chen Y."/>
            <person name="Dougan E. K."/>
            <person name="Chan C."/>
            <person name="Rhodes N."/>
            <person name="Thang M."/>
        </authorList>
    </citation>
    <scope>NUCLEOTIDE SEQUENCE</scope>
</reference>
<dbReference type="OrthoDB" id="425296at2759"/>
<dbReference type="EMBL" id="CAMXCT010002835">
    <property type="protein sequence ID" value="CAI4000758.1"/>
    <property type="molecule type" value="Genomic_DNA"/>
</dbReference>
<dbReference type="EMBL" id="CAMXCT020002835">
    <property type="protein sequence ID" value="CAL1154133.1"/>
    <property type="molecule type" value="Genomic_DNA"/>
</dbReference>
<proteinExistence type="predicted"/>
<name>A0A9P1G5G8_9DINO</name>
<reference evidence="2" key="2">
    <citation type="submission" date="2024-04" db="EMBL/GenBank/DDBJ databases">
        <authorList>
            <person name="Chen Y."/>
            <person name="Shah S."/>
            <person name="Dougan E. K."/>
            <person name="Thang M."/>
            <person name="Chan C."/>
        </authorList>
    </citation>
    <scope>NUCLEOTIDE SEQUENCE [LARGE SCALE GENOMIC DNA]</scope>
</reference>
<dbReference type="Proteomes" id="UP001152797">
    <property type="component" value="Unassembled WGS sequence"/>
</dbReference>
<dbReference type="EMBL" id="CAMXCT030002835">
    <property type="protein sequence ID" value="CAL4788070.1"/>
    <property type="molecule type" value="Genomic_DNA"/>
</dbReference>
<sequence length="605" mass="68959">MRFSRSLTSPNTPLEIQRAGRNAFRCSPKLQVLMEQWASAQGVWTQSDFFLQIKEKKKNRRFGCRVWLTRSEMTAKYGSTTIAQQIIEAKEIDKEASKTQIRAHPDMHGVQTEEKQKTDALKKEQRKSNQVITKIGQSIMKASSLEDKLSNMSETVKKAILTEVKPHLIALRDARKHLQKAIDESKAVDTIKVPVVDKKSPRGVSMETYPILHPHRILTYLFDEVQLELDPASVHQYWDHARLMQEPWAVSSPASRDHVPLGLHGDGARLWTVYQVEKQMSISINLPLFRPRATRYSRFVVFTCPAGKLFKNRTLNAVFRRLAWSINACFDGFYPTQGVGGKPLKGSDANMAGRAITKNGLRFALTEVRGDWEFHRDCWRPTSSWLSTTKPMCIQCPAVASGPTELLYYNNEDSCTWNNQEFNLGEFVSQRLRDKNLCPLLTVRGFHPGVLRWCSMHAINLGIFFTANGAALLLLCDDLEFFGPGTFKQKLDSAYKDFLAYCKRHKVNHSQPPFLPKMVKKKGGKILFTAKAYNGRCILSWLADCLLTALDSYPDHEVLVLTSAAMTLDLKLDFFFMVLMFFPIDIVRKTLMMIKGKVFKLYQGS</sequence>
<evidence type="ECO:0000313" key="2">
    <source>
        <dbReference type="EMBL" id="CAL1154133.1"/>
    </source>
</evidence>
<keyword evidence="4" id="KW-1185">Reference proteome</keyword>
<accession>A0A9P1G5G8</accession>
<protein>
    <submittedName>
        <fullName evidence="3">Neurofilament heavy polypeptide</fullName>
    </submittedName>
</protein>
<evidence type="ECO:0000313" key="1">
    <source>
        <dbReference type="EMBL" id="CAI4000758.1"/>
    </source>
</evidence>
<dbReference type="AlphaFoldDB" id="A0A9P1G5G8"/>
<evidence type="ECO:0000313" key="3">
    <source>
        <dbReference type="EMBL" id="CAL4788070.1"/>
    </source>
</evidence>
<evidence type="ECO:0000313" key="4">
    <source>
        <dbReference type="Proteomes" id="UP001152797"/>
    </source>
</evidence>
<organism evidence="1">
    <name type="scientific">Cladocopium goreaui</name>
    <dbReference type="NCBI Taxonomy" id="2562237"/>
    <lineage>
        <taxon>Eukaryota</taxon>
        <taxon>Sar</taxon>
        <taxon>Alveolata</taxon>
        <taxon>Dinophyceae</taxon>
        <taxon>Suessiales</taxon>
        <taxon>Symbiodiniaceae</taxon>
        <taxon>Cladocopium</taxon>
    </lineage>
</organism>
<comment type="caution">
    <text evidence="1">The sequence shown here is derived from an EMBL/GenBank/DDBJ whole genome shotgun (WGS) entry which is preliminary data.</text>
</comment>